<dbReference type="Pfam" id="PF01890">
    <property type="entry name" value="CbiG_C"/>
    <property type="match status" value="1"/>
</dbReference>
<accession>A0A4R2PSY1</accession>
<keyword evidence="2" id="KW-0378">Hydrolase</keyword>
<feature type="domain" description="CobE/GbiG C-terminal" evidence="1">
    <location>
        <begin position="3"/>
        <end position="117"/>
    </location>
</feature>
<reference evidence="2 3" key="1">
    <citation type="submission" date="2019-03" db="EMBL/GenBank/DDBJ databases">
        <title>Genomic Encyclopedia of Type Strains, Phase IV (KMG-IV): sequencing the most valuable type-strain genomes for metagenomic binning, comparative biology and taxonomic classification.</title>
        <authorList>
            <person name="Goeker M."/>
        </authorList>
    </citation>
    <scope>NUCLEOTIDE SEQUENCE [LARGE SCALE GENOMIC DNA]</scope>
    <source>
        <strain evidence="2 3">DSM 18063</strain>
    </source>
</reference>
<dbReference type="GO" id="GO:0016787">
    <property type="term" value="F:hydrolase activity"/>
    <property type="evidence" value="ECO:0007669"/>
    <property type="project" value="UniProtKB-KW"/>
</dbReference>
<keyword evidence="3" id="KW-1185">Reference proteome</keyword>
<dbReference type="InterPro" id="IPR002750">
    <property type="entry name" value="CobE/GbiG_C"/>
</dbReference>
<dbReference type="Proteomes" id="UP000294835">
    <property type="component" value="Unassembled WGS sequence"/>
</dbReference>
<dbReference type="EMBL" id="SLXP01000021">
    <property type="protein sequence ID" value="TCP38088.1"/>
    <property type="molecule type" value="Genomic_DNA"/>
</dbReference>
<dbReference type="AlphaFoldDB" id="A0A4R2PSY1"/>
<evidence type="ECO:0000259" key="1">
    <source>
        <dbReference type="Pfam" id="PF01890"/>
    </source>
</evidence>
<sequence>MRVAGFGFRKGASLESLSDALARAGGSGGLTALAAPRDKAGAPCLADLAARLGLPVRAVSSSDLAAPATLTEAPRVRALRGTGSVAEAAALAAAGPFAHLTGPRAVSTDRMATCAIATGDTT</sequence>
<dbReference type="Gene3D" id="3.30.420.180">
    <property type="entry name" value="CobE/GbiG C-terminal domain"/>
    <property type="match status" value="1"/>
</dbReference>
<dbReference type="RefSeq" id="WP_132466177.1">
    <property type="nucleotide sequence ID" value="NZ_SLXP01000021.1"/>
</dbReference>
<comment type="caution">
    <text evidence="2">The sequence shown here is derived from an EMBL/GenBank/DDBJ whole genome shotgun (WGS) entry which is preliminary data.</text>
</comment>
<dbReference type="OrthoDB" id="7475241at2"/>
<dbReference type="SUPFAM" id="SSF159664">
    <property type="entry name" value="CobE/GbiG C-terminal domain-like"/>
    <property type="match status" value="1"/>
</dbReference>
<name>A0A4R2PSY1_9RHOB</name>
<organism evidence="2 3">
    <name type="scientific">Rhodovulum marinum</name>
    <dbReference type="NCBI Taxonomy" id="320662"/>
    <lineage>
        <taxon>Bacteria</taxon>
        <taxon>Pseudomonadati</taxon>
        <taxon>Pseudomonadota</taxon>
        <taxon>Alphaproteobacteria</taxon>
        <taxon>Rhodobacterales</taxon>
        <taxon>Paracoccaceae</taxon>
        <taxon>Rhodovulum</taxon>
    </lineage>
</organism>
<protein>
    <submittedName>
        <fullName evidence="2">Cobalt-precorrin 5A hydrolase</fullName>
    </submittedName>
</protein>
<evidence type="ECO:0000313" key="3">
    <source>
        <dbReference type="Proteomes" id="UP000294835"/>
    </source>
</evidence>
<gene>
    <name evidence="2" type="ORF">EV662_12111</name>
</gene>
<evidence type="ECO:0000313" key="2">
    <source>
        <dbReference type="EMBL" id="TCP38088.1"/>
    </source>
</evidence>
<dbReference type="InterPro" id="IPR036518">
    <property type="entry name" value="CobE/GbiG_C_sf"/>
</dbReference>
<dbReference type="GO" id="GO:0009236">
    <property type="term" value="P:cobalamin biosynthetic process"/>
    <property type="evidence" value="ECO:0007669"/>
    <property type="project" value="InterPro"/>
</dbReference>
<proteinExistence type="predicted"/>